<evidence type="ECO:0000313" key="2">
    <source>
        <dbReference type="Proteomes" id="UP000824533"/>
    </source>
</evidence>
<organism evidence="1 2">
    <name type="scientific">Dendrolimus kikuchii</name>
    <dbReference type="NCBI Taxonomy" id="765133"/>
    <lineage>
        <taxon>Eukaryota</taxon>
        <taxon>Metazoa</taxon>
        <taxon>Ecdysozoa</taxon>
        <taxon>Arthropoda</taxon>
        <taxon>Hexapoda</taxon>
        <taxon>Insecta</taxon>
        <taxon>Pterygota</taxon>
        <taxon>Neoptera</taxon>
        <taxon>Endopterygota</taxon>
        <taxon>Lepidoptera</taxon>
        <taxon>Glossata</taxon>
        <taxon>Ditrysia</taxon>
        <taxon>Bombycoidea</taxon>
        <taxon>Lasiocampidae</taxon>
        <taxon>Dendrolimus</taxon>
    </lineage>
</organism>
<proteinExistence type="predicted"/>
<evidence type="ECO:0000313" key="1">
    <source>
        <dbReference type="EMBL" id="KAJ0182812.1"/>
    </source>
</evidence>
<name>A0ACC1DHB5_9NEOP</name>
<accession>A0ACC1DHB5</accession>
<gene>
    <name evidence="1" type="ORF">K1T71_002181</name>
</gene>
<keyword evidence="2" id="KW-1185">Reference proteome</keyword>
<comment type="caution">
    <text evidence="1">The sequence shown here is derived from an EMBL/GenBank/DDBJ whole genome shotgun (WGS) entry which is preliminary data.</text>
</comment>
<reference evidence="1 2" key="1">
    <citation type="journal article" date="2021" name="Front. Genet.">
        <title>Chromosome-Level Genome Assembly Reveals Significant Gene Expansion in the Toll and IMD Signaling Pathways of Dendrolimus kikuchii.</title>
        <authorList>
            <person name="Zhou J."/>
            <person name="Wu P."/>
            <person name="Xiong Z."/>
            <person name="Liu N."/>
            <person name="Zhao N."/>
            <person name="Ji M."/>
            <person name="Qiu Y."/>
            <person name="Yang B."/>
        </authorList>
    </citation>
    <scope>NUCLEOTIDE SEQUENCE [LARGE SCALE GENOMIC DNA]</scope>
    <source>
        <strain evidence="1">Ann1</strain>
    </source>
</reference>
<dbReference type="Proteomes" id="UP000824533">
    <property type="component" value="Linkage Group LG03"/>
</dbReference>
<sequence>MSLALYFPCLLGMQCDGFTIIAADQTNLQSIVLMKNGDDNRFTSCNKKLKKITLQFTALICFRYNLNTVSTVHFARNSLAEILRSNTPSLISMLIGGYDTESGAELYTMDFLGSSVKVPFGSFGFGGIFSLGIMDECYRPSLTVFEAYEVLKLCVKEIQTRLFVNLPSFQVKVVSKEGIQALPIITH</sequence>
<dbReference type="EMBL" id="CM034389">
    <property type="protein sequence ID" value="KAJ0182812.1"/>
    <property type="molecule type" value="Genomic_DNA"/>
</dbReference>
<protein>
    <submittedName>
        <fullName evidence="1">Uncharacterized protein</fullName>
    </submittedName>
</protein>